<name>A0A348WHP0_9RHOB</name>
<comment type="caution">
    <text evidence="2">The sequence shown here is derived from an EMBL/GenBank/DDBJ whole genome shotgun (WGS) entry which is preliminary data.</text>
</comment>
<feature type="domain" description="DSBA-like thioredoxin" evidence="1">
    <location>
        <begin position="8"/>
        <end position="47"/>
    </location>
</feature>
<feature type="non-terminal residue" evidence="2">
    <location>
        <position position="48"/>
    </location>
</feature>
<dbReference type="AlphaFoldDB" id="A0A348WHP0"/>
<dbReference type="EMBL" id="DMVW01000188">
    <property type="protein sequence ID" value="HAR54052.1"/>
    <property type="molecule type" value="Genomic_DNA"/>
</dbReference>
<gene>
    <name evidence="2" type="ORF">DCS45_19570</name>
</gene>
<evidence type="ECO:0000259" key="1">
    <source>
        <dbReference type="Pfam" id="PF01323"/>
    </source>
</evidence>
<accession>A0A348WHP0</accession>
<organism evidence="2 3">
    <name type="scientific">Roseovarius nubinhibens</name>
    <dbReference type="NCBI Taxonomy" id="314263"/>
    <lineage>
        <taxon>Bacteria</taxon>
        <taxon>Pseudomonadati</taxon>
        <taxon>Pseudomonadota</taxon>
        <taxon>Alphaproteobacteria</taxon>
        <taxon>Rhodobacterales</taxon>
        <taxon>Roseobacteraceae</taxon>
        <taxon>Roseovarius</taxon>
    </lineage>
</organism>
<dbReference type="Proteomes" id="UP000264719">
    <property type="component" value="Unassembled WGS sequence"/>
</dbReference>
<dbReference type="Pfam" id="PF01323">
    <property type="entry name" value="DSBA"/>
    <property type="match status" value="1"/>
</dbReference>
<proteinExistence type="predicted"/>
<sequence>MTETPLRIDIISDVMCPWCIIGYRQLQTALEATGTGHEIHWHPFELNP</sequence>
<evidence type="ECO:0000313" key="3">
    <source>
        <dbReference type="Proteomes" id="UP000264719"/>
    </source>
</evidence>
<dbReference type="Gene3D" id="3.40.30.10">
    <property type="entry name" value="Glutaredoxin"/>
    <property type="match status" value="1"/>
</dbReference>
<protein>
    <submittedName>
        <fullName evidence="2">Disulfide bond formation protein DsbA</fullName>
    </submittedName>
</protein>
<dbReference type="GO" id="GO:0016491">
    <property type="term" value="F:oxidoreductase activity"/>
    <property type="evidence" value="ECO:0007669"/>
    <property type="project" value="InterPro"/>
</dbReference>
<dbReference type="SUPFAM" id="SSF52833">
    <property type="entry name" value="Thioredoxin-like"/>
    <property type="match status" value="1"/>
</dbReference>
<dbReference type="InterPro" id="IPR001853">
    <property type="entry name" value="DSBA-like_thioredoxin_dom"/>
</dbReference>
<dbReference type="InterPro" id="IPR036249">
    <property type="entry name" value="Thioredoxin-like_sf"/>
</dbReference>
<reference evidence="2 3" key="1">
    <citation type="journal article" date="2018" name="Nat. Biotechnol.">
        <title>A standardized bacterial taxonomy based on genome phylogeny substantially revises the tree of life.</title>
        <authorList>
            <person name="Parks D.H."/>
            <person name="Chuvochina M."/>
            <person name="Waite D.W."/>
            <person name="Rinke C."/>
            <person name="Skarshewski A."/>
            <person name="Chaumeil P.A."/>
            <person name="Hugenholtz P."/>
        </authorList>
    </citation>
    <scope>NUCLEOTIDE SEQUENCE [LARGE SCALE GENOMIC DNA]</scope>
    <source>
        <strain evidence="2">UBA9169</strain>
    </source>
</reference>
<evidence type="ECO:0000313" key="2">
    <source>
        <dbReference type="EMBL" id="HAR54052.1"/>
    </source>
</evidence>